<gene>
    <name evidence="1" type="primary">Necator_chrX.g24411</name>
    <name evidence="1" type="ORF">RB195_024246</name>
</gene>
<keyword evidence="2" id="KW-1185">Reference proteome</keyword>
<dbReference type="Proteomes" id="UP001303046">
    <property type="component" value="Unassembled WGS sequence"/>
</dbReference>
<name>A0ABR1EMK3_NECAM</name>
<organism evidence="1 2">
    <name type="scientific">Necator americanus</name>
    <name type="common">Human hookworm</name>
    <dbReference type="NCBI Taxonomy" id="51031"/>
    <lineage>
        <taxon>Eukaryota</taxon>
        <taxon>Metazoa</taxon>
        <taxon>Ecdysozoa</taxon>
        <taxon>Nematoda</taxon>
        <taxon>Chromadorea</taxon>
        <taxon>Rhabditida</taxon>
        <taxon>Rhabditina</taxon>
        <taxon>Rhabditomorpha</taxon>
        <taxon>Strongyloidea</taxon>
        <taxon>Ancylostomatidae</taxon>
        <taxon>Bunostominae</taxon>
        <taxon>Necator</taxon>
    </lineage>
</organism>
<accession>A0ABR1EMK3</accession>
<reference evidence="1 2" key="1">
    <citation type="submission" date="2023-08" db="EMBL/GenBank/DDBJ databases">
        <title>A Necator americanus chromosomal reference genome.</title>
        <authorList>
            <person name="Ilik V."/>
            <person name="Petrzelkova K.J."/>
            <person name="Pardy F."/>
            <person name="Fuh T."/>
            <person name="Niatou-Singa F.S."/>
            <person name="Gouil Q."/>
            <person name="Baker L."/>
            <person name="Ritchie M.E."/>
            <person name="Jex A.R."/>
            <person name="Gazzola D."/>
            <person name="Li H."/>
            <person name="Toshio Fujiwara R."/>
            <person name="Zhan B."/>
            <person name="Aroian R.V."/>
            <person name="Pafco B."/>
            <person name="Schwarz E.M."/>
        </authorList>
    </citation>
    <scope>NUCLEOTIDE SEQUENCE [LARGE SCALE GENOMIC DNA]</scope>
    <source>
        <strain evidence="1 2">Aroian</strain>
        <tissue evidence="1">Whole animal</tissue>
    </source>
</reference>
<evidence type="ECO:0000313" key="1">
    <source>
        <dbReference type="EMBL" id="KAK6763840.1"/>
    </source>
</evidence>
<proteinExistence type="predicted"/>
<comment type="caution">
    <text evidence="1">The sequence shown here is derived from an EMBL/GenBank/DDBJ whole genome shotgun (WGS) entry which is preliminary data.</text>
</comment>
<protein>
    <submittedName>
        <fullName evidence="1">Uncharacterized protein</fullName>
    </submittedName>
</protein>
<dbReference type="EMBL" id="JAVFWL010000006">
    <property type="protein sequence ID" value="KAK6763840.1"/>
    <property type="molecule type" value="Genomic_DNA"/>
</dbReference>
<evidence type="ECO:0000313" key="2">
    <source>
        <dbReference type="Proteomes" id="UP001303046"/>
    </source>
</evidence>
<sequence length="73" mass="8505">MEVLENPGVLAPYIRIVPEPVQDDVHEIQMGLHCPIHTQRNDYIRMLQLASELCRKKRAARRAHKSIEDSEEE</sequence>